<keyword evidence="4" id="KW-1185">Reference proteome</keyword>
<name>A0A7J7IP76_9RHOD</name>
<comment type="caution">
    <text evidence="3">The sequence shown here is derived from an EMBL/GenBank/DDBJ whole genome shotgun (WGS) entry which is preliminary data.</text>
</comment>
<dbReference type="Pfam" id="PF07460">
    <property type="entry name" value="NUMOD3"/>
    <property type="match status" value="1"/>
</dbReference>
<dbReference type="OrthoDB" id="5019at2759"/>
<feature type="region of interest" description="Disordered" evidence="1">
    <location>
        <begin position="342"/>
        <end position="366"/>
    </location>
</feature>
<feature type="region of interest" description="Disordered" evidence="1">
    <location>
        <begin position="272"/>
        <end position="305"/>
    </location>
</feature>
<dbReference type="EMBL" id="VWRR01000002">
    <property type="protein sequence ID" value="KAF6004945.1"/>
    <property type="molecule type" value="Genomic_DNA"/>
</dbReference>
<evidence type="ECO:0000256" key="1">
    <source>
        <dbReference type="SAM" id="MobiDB-lite"/>
    </source>
</evidence>
<gene>
    <name evidence="3" type="ORF">F1559_004382</name>
</gene>
<sequence length="473" mass="53286">MSSVKWMELEYIERRKTCVDGRNNWFEGKIVLNVGMRRLGGRVRGAERSRAVAWVTALPRLWCALPRLRLSIQLTRENAWREQATRRVGRSLLRTQRVSADFVGVSAGTKREQRRRCVLFQTLGAKAEDTRSTSSSTDDESVSMGLDYLCIPAKPRSASLASFLVPFMATGLFDDDTLRHVVEVFVLLTLGSNSRTTVQQRSVETRARIAAALRGRKRPTEVRQRIAASLRGRSLSDTHRRRIREALSGEKNPMYGRRRSDEERARIREAVLRTLGQRRREPKTSQGSGSKIETSPRNSAASLSMSQDWRTNAMPMSQLVEMIWHYPGTTEMLLEEFKTGKSLKTSSSEDGQHITPENGTEHNIEGQTRCRDPVTDAAFIMKRIRVKPAQLQRSQGQSAPPSVGLTYINANNKYSRACPACNGRGLIPCPYCVERFGHCSRACAHCRGSGIGICDHCQGTRHEFDPDAKSYRI</sequence>
<feature type="domain" description="Nuclease associated modular" evidence="2">
    <location>
        <begin position="232"/>
        <end position="268"/>
    </location>
</feature>
<accession>A0A7J7IP76</accession>
<evidence type="ECO:0000313" key="4">
    <source>
        <dbReference type="Proteomes" id="UP000530660"/>
    </source>
</evidence>
<dbReference type="GO" id="GO:0003677">
    <property type="term" value="F:DNA binding"/>
    <property type="evidence" value="ECO:0007669"/>
    <property type="project" value="InterPro"/>
</dbReference>
<organism evidence="3 4">
    <name type="scientific">Cyanidiococcus yangmingshanensis</name>
    <dbReference type="NCBI Taxonomy" id="2690220"/>
    <lineage>
        <taxon>Eukaryota</taxon>
        <taxon>Rhodophyta</taxon>
        <taxon>Bangiophyceae</taxon>
        <taxon>Cyanidiales</taxon>
        <taxon>Cyanidiaceae</taxon>
        <taxon>Cyanidiococcus</taxon>
    </lineage>
</organism>
<evidence type="ECO:0000259" key="2">
    <source>
        <dbReference type="Pfam" id="PF07460"/>
    </source>
</evidence>
<proteinExistence type="predicted"/>
<feature type="compositionally biased region" description="Polar residues" evidence="1">
    <location>
        <begin position="284"/>
        <end position="305"/>
    </location>
</feature>
<dbReference type="AlphaFoldDB" id="A0A7J7IP76"/>
<dbReference type="Proteomes" id="UP000530660">
    <property type="component" value="Unassembled WGS sequence"/>
</dbReference>
<dbReference type="InterPro" id="IPR003611">
    <property type="entry name" value="NUMOD3"/>
</dbReference>
<evidence type="ECO:0000313" key="3">
    <source>
        <dbReference type="EMBL" id="KAF6004945.1"/>
    </source>
</evidence>
<reference evidence="3 4" key="1">
    <citation type="journal article" date="2020" name="J. Phycol.">
        <title>Comparative genome analysis reveals Cyanidiococcus gen. nov., a new extremophilic red algal genus sister to Cyanidioschyzon (Cyanidioschyzonaceae, Rhodophyta).</title>
        <authorList>
            <person name="Liu S.-L."/>
            <person name="Chiang Y.-R."/>
            <person name="Yoon H.S."/>
            <person name="Fu H.-Y."/>
        </authorList>
    </citation>
    <scope>NUCLEOTIDE SEQUENCE [LARGE SCALE GENOMIC DNA]</scope>
    <source>
        <strain evidence="3 4">THAL066</strain>
    </source>
</reference>
<protein>
    <recommendedName>
        <fullName evidence="2">Nuclease associated modular domain-containing protein</fullName>
    </recommendedName>
</protein>